<gene>
    <name evidence="4" type="ORF">E4635_14440</name>
</gene>
<comment type="caution">
    <text evidence="4">The sequence shown here is derived from an EMBL/GenBank/DDBJ whole genome shotgun (WGS) entry which is preliminary data.</text>
</comment>
<feature type="domain" description="Peptidase S9 prolyl oligopeptidase catalytic" evidence="2">
    <location>
        <begin position="515"/>
        <end position="707"/>
    </location>
</feature>
<dbReference type="SUPFAM" id="SSF53474">
    <property type="entry name" value="alpha/beta-Hydrolases"/>
    <property type="match status" value="1"/>
</dbReference>
<keyword evidence="1" id="KW-0732">Signal</keyword>
<organism evidence="4 5">
    <name type="scientific">Flavobacterium humi</name>
    <dbReference type="NCBI Taxonomy" id="2562683"/>
    <lineage>
        <taxon>Bacteria</taxon>
        <taxon>Pseudomonadati</taxon>
        <taxon>Bacteroidota</taxon>
        <taxon>Flavobacteriia</taxon>
        <taxon>Flavobacteriales</taxon>
        <taxon>Flavobacteriaceae</taxon>
        <taxon>Flavobacterium</taxon>
    </lineage>
</organism>
<dbReference type="EMBL" id="SRLH01000009">
    <property type="protein sequence ID" value="TGD56641.1"/>
    <property type="molecule type" value="Genomic_DNA"/>
</dbReference>
<dbReference type="Proteomes" id="UP000297407">
    <property type="component" value="Unassembled WGS sequence"/>
</dbReference>
<name>A0A4Z0L4L7_9FLAO</name>
<dbReference type="InterPro" id="IPR029058">
    <property type="entry name" value="AB_hydrolase_fold"/>
</dbReference>
<feature type="domain" description="Dipeptidylpeptidase IV N-terminal" evidence="3">
    <location>
        <begin position="110"/>
        <end position="428"/>
    </location>
</feature>
<evidence type="ECO:0000259" key="3">
    <source>
        <dbReference type="Pfam" id="PF00930"/>
    </source>
</evidence>
<dbReference type="InterPro" id="IPR050278">
    <property type="entry name" value="Serine_Prot_S9B/DPPIV"/>
</dbReference>
<evidence type="ECO:0000256" key="1">
    <source>
        <dbReference type="SAM" id="SignalP"/>
    </source>
</evidence>
<dbReference type="PANTHER" id="PTHR11731:SF193">
    <property type="entry name" value="DIPEPTIDYL PEPTIDASE 9"/>
    <property type="match status" value="1"/>
</dbReference>
<accession>A0A4Z0L4L7</accession>
<protein>
    <submittedName>
        <fullName evidence="4">S9 family peptidase</fullName>
    </submittedName>
</protein>
<dbReference type="GO" id="GO:0006508">
    <property type="term" value="P:proteolysis"/>
    <property type="evidence" value="ECO:0007669"/>
    <property type="project" value="InterPro"/>
</dbReference>
<reference evidence="4 5" key="1">
    <citation type="submission" date="2019-04" db="EMBL/GenBank/DDBJ databases">
        <title>Flavobacterium sp. strain DS2-A Genome sequencing and assembly.</title>
        <authorList>
            <person name="Kim I."/>
        </authorList>
    </citation>
    <scope>NUCLEOTIDE SEQUENCE [LARGE SCALE GENOMIC DNA]</scope>
    <source>
        <strain evidence="4 5">DS2-A</strain>
    </source>
</reference>
<dbReference type="Pfam" id="PF00930">
    <property type="entry name" value="DPPIV_N"/>
    <property type="match status" value="1"/>
</dbReference>
<dbReference type="InterPro" id="IPR002469">
    <property type="entry name" value="Peptidase_S9B_N"/>
</dbReference>
<dbReference type="Gene3D" id="3.40.50.1820">
    <property type="entry name" value="alpha/beta hydrolase"/>
    <property type="match status" value="1"/>
</dbReference>
<sequence length="710" mass="79979">MNKRIWVALGIFFTLFASAQNKKLTLDESVLQQNRQFKADKLDGFQWIPNTSKYVYYTDNWSKMVSASAADSKAAELVTLAEMNSALGTKLKNFAGITWIDTNTLLASEGGKFYTYSLATKSGKNIQNTSGSAENITFDASKQNVAFTEKNNLFFFNANKEKIAVTSETNEAIVSGQFIARNEFGIKNGIFWSPKSRFLAFYQKDQSDVADYPLLDINETPGKLVNIKYPMIGQASEKPKVGIYNLATGKTVFISPKGNQDDYLTNLSWTPDEKYVIIAELNRGQNDMSLNLYDAATGAFVRTLLNEKNSKWVEPEHDAFFPNAKSDNFIWISEKDGFNNLYYYSIEGKLIKQLTANTFPVREIIGSNAAGTEIYYKATGPNATNMLVYKVDLKGKQALITQDQGVHTVTISTDGNYFFDEYSNHATPSKSVLYDKSLKAKILLESPNKYTGYEMGTADIKTIKAADGTTDLYTRLIKPSTFDPAKKYPVLVYVYGGPHAQLITNSFLDGANLWMYWMAEQGYLVFTVDNRGSDNRGFAFESTVHGRLGVNEMEDQLKGVEYLKSLPYVDANRLAVHGWSFGGFMTTSLMLRKPDVFKVGVAGGPVTDWKFYEIMYGERYMDTPAENPKGFDESSTLNYVKNLKGKFLLIHGTSDDVVVMQQNFALIKKFVEAEKQVDFFPYPMHKHNVQGKDRVHLMRKVLDYVIENNK</sequence>
<dbReference type="GO" id="GO:0008239">
    <property type="term" value="F:dipeptidyl-peptidase activity"/>
    <property type="evidence" value="ECO:0007669"/>
    <property type="project" value="TreeGrafter"/>
</dbReference>
<evidence type="ECO:0000259" key="2">
    <source>
        <dbReference type="Pfam" id="PF00326"/>
    </source>
</evidence>
<evidence type="ECO:0000313" key="5">
    <source>
        <dbReference type="Proteomes" id="UP000297407"/>
    </source>
</evidence>
<dbReference type="Pfam" id="PF00326">
    <property type="entry name" value="Peptidase_S9"/>
    <property type="match status" value="1"/>
</dbReference>
<feature type="chain" id="PRO_5021251500" evidence="1">
    <location>
        <begin position="20"/>
        <end position="710"/>
    </location>
</feature>
<dbReference type="SUPFAM" id="SSF82171">
    <property type="entry name" value="DPP6 N-terminal domain-like"/>
    <property type="match status" value="1"/>
</dbReference>
<dbReference type="AlphaFoldDB" id="A0A4Z0L4L7"/>
<keyword evidence="5" id="KW-1185">Reference proteome</keyword>
<dbReference type="InterPro" id="IPR001375">
    <property type="entry name" value="Peptidase_S9_cat"/>
</dbReference>
<dbReference type="RefSeq" id="WP_135527414.1">
    <property type="nucleotide sequence ID" value="NZ_SRLH01000009.1"/>
</dbReference>
<dbReference type="PANTHER" id="PTHR11731">
    <property type="entry name" value="PROTEASE FAMILY S9B,C DIPEPTIDYL-PEPTIDASE IV-RELATED"/>
    <property type="match status" value="1"/>
</dbReference>
<dbReference type="OrthoDB" id="9812921at2"/>
<dbReference type="GO" id="GO:0008236">
    <property type="term" value="F:serine-type peptidase activity"/>
    <property type="evidence" value="ECO:0007669"/>
    <property type="project" value="InterPro"/>
</dbReference>
<proteinExistence type="predicted"/>
<evidence type="ECO:0000313" key="4">
    <source>
        <dbReference type="EMBL" id="TGD56641.1"/>
    </source>
</evidence>
<feature type="signal peptide" evidence="1">
    <location>
        <begin position="1"/>
        <end position="19"/>
    </location>
</feature>
<dbReference type="Gene3D" id="2.140.10.30">
    <property type="entry name" value="Dipeptidylpeptidase IV, N-terminal domain"/>
    <property type="match status" value="1"/>
</dbReference>